<organism evidence="1 2">
    <name type="scientific">Scyliorhinus torazame</name>
    <name type="common">Cloudy catshark</name>
    <name type="synonym">Catulus torazame</name>
    <dbReference type="NCBI Taxonomy" id="75743"/>
    <lineage>
        <taxon>Eukaryota</taxon>
        <taxon>Metazoa</taxon>
        <taxon>Chordata</taxon>
        <taxon>Craniata</taxon>
        <taxon>Vertebrata</taxon>
        <taxon>Chondrichthyes</taxon>
        <taxon>Elasmobranchii</taxon>
        <taxon>Galeomorphii</taxon>
        <taxon>Galeoidea</taxon>
        <taxon>Carcharhiniformes</taxon>
        <taxon>Scyliorhinidae</taxon>
        <taxon>Scyliorhinus</taxon>
    </lineage>
</organism>
<comment type="caution">
    <text evidence="1">The sequence shown here is derived from an EMBL/GenBank/DDBJ whole genome shotgun (WGS) entry which is preliminary data.</text>
</comment>
<evidence type="ECO:0000313" key="2">
    <source>
        <dbReference type="Proteomes" id="UP000288216"/>
    </source>
</evidence>
<evidence type="ECO:0000313" key="1">
    <source>
        <dbReference type="EMBL" id="GCB72256.1"/>
    </source>
</evidence>
<name>A0A401PGJ5_SCYTO</name>
<gene>
    <name evidence="1" type="ORF">scyTo_0001895</name>
</gene>
<dbReference type="Proteomes" id="UP000288216">
    <property type="component" value="Unassembled WGS sequence"/>
</dbReference>
<reference evidence="1 2" key="1">
    <citation type="journal article" date="2018" name="Nat. Ecol. Evol.">
        <title>Shark genomes provide insights into elasmobranch evolution and the origin of vertebrates.</title>
        <authorList>
            <person name="Hara Y"/>
            <person name="Yamaguchi K"/>
            <person name="Onimaru K"/>
            <person name="Kadota M"/>
            <person name="Koyanagi M"/>
            <person name="Keeley SD"/>
            <person name="Tatsumi K"/>
            <person name="Tanaka K"/>
            <person name="Motone F"/>
            <person name="Kageyama Y"/>
            <person name="Nozu R"/>
            <person name="Adachi N"/>
            <person name="Nishimura O"/>
            <person name="Nakagawa R"/>
            <person name="Tanegashima C"/>
            <person name="Kiyatake I"/>
            <person name="Matsumoto R"/>
            <person name="Murakumo K"/>
            <person name="Nishida K"/>
            <person name="Terakita A"/>
            <person name="Kuratani S"/>
            <person name="Sato K"/>
            <person name="Hyodo S Kuraku.S."/>
        </authorList>
    </citation>
    <scope>NUCLEOTIDE SEQUENCE [LARGE SCALE GENOMIC DNA]</scope>
</reference>
<keyword evidence="2" id="KW-1185">Reference proteome</keyword>
<proteinExistence type="predicted"/>
<sequence length="118" mass="13408">MRLFASPFLGAVYEVRRCEQKAVASCDPGFGRKPLQNVEVSIVTLPRLGSVLAKLRINGYTSPFWERSSFNFPDSSGVCYLELTLRPEHPGCYSCTFWNITLCRKLPSWIRVETACLR</sequence>
<dbReference type="EMBL" id="BFAA01000443">
    <property type="protein sequence ID" value="GCB72256.1"/>
    <property type="molecule type" value="Genomic_DNA"/>
</dbReference>
<accession>A0A401PGJ5</accession>
<protein>
    <submittedName>
        <fullName evidence="1">Uncharacterized protein</fullName>
    </submittedName>
</protein>
<dbReference type="AlphaFoldDB" id="A0A401PGJ5"/>